<accession>A0A8S1YAW3</accession>
<dbReference type="SMART" id="SM00717">
    <property type="entry name" value="SANT"/>
    <property type="match status" value="1"/>
</dbReference>
<dbReference type="CDD" id="cd00167">
    <property type="entry name" value="SANT"/>
    <property type="match status" value="1"/>
</dbReference>
<organism evidence="2 3">
    <name type="scientific">Paramecium octaurelia</name>
    <dbReference type="NCBI Taxonomy" id="43137"/>
    <lineage>
        <taxon>Eukaryota</taxon>
        <taxon>Sar</taxon>
        <taxon>Alveolata</taxon>
        <taxon>Ciliophora</taxon>
        <taxon>Intramacronucleata</taxon>
        <taxon>Oligohymenophorea</taxon>
        <taxon>Peniculida</taxon>
        <taxon>Parameciidae</taxon>
        <taxon>Paramecium</taxon>
    </lineage>
</organism>
<sequence length="169" mass="19777">MNSQSTKTTLTKHKPNQLTNPAISVEKTYFQAPDELTFSTNECQSHQILHKHNSKLLKKSHQIKRKTRNFTLSDDQKILHLVLTLGPKFKQIAKKIPGKSINVIKNRYYRDLRYRWDEVLGIEYIHLNVKKEESYFDTLVANSYMHQDLSNILIPMLSSIQTVINQCLH</sequence>
<reference evidence="2" key="1">
    <citation type="submission" date="2021-01" db="EMBL/GenBank/DDBJ databases">
        <authorList>
            <consortium name="Genoscope - CEA"/>
            <person name="William W."/>
        </authorList>
    </citation>
    <scope>NUCLEOTIDE SEQUENCE</scope>
</reference>
<comment type="caution">
    <text evidence="2">The sequence shown here is derived from an EMBL/GenBank/DDBJ whole genome shotgun (WGS) entry which is preliminary data.</text>
</comment>
<dbReference type="EMBL" id="CAJJDP010000155">
    <property type="protein sequence ID" value="CAD8211215.1"/>
    <property type="molecule type" value="Genomic_DNA"/>
</dbReference>
<feature type="domain" description="Myb-like" evidence="1">
    <location>
        <begin position="66"/>
        <end position="114"/>
    </location>
</feature>
<dbReference type="Pfam" id="PF00249">
    <property type="entry name" value="Myb_DNA-binding"/>
    <property type="match status" value="1"/>
</dbReference>
<gene>
    <name evidence="2" type="ORF">POCTA_138.1.T1530094</name>
</gene>
<evidence type="ECO:0000313" key="3">
    <source>
        <dbReference type="Proteomes" id="UP000683925"/>
    </source>
</evidence>
<keyword evidence="3" id="KW-1185">Reference proteome</keyword>
<proteinExistence type="predicted"/>
<evidence type="ECO:0000259" key="1">
    <source>
        <dbReference type="SMART" id="SM00717"/>
    </source>
</evidence>
<protein>
    <recommendedName>
        <fullName evidence="1">Myb-like domain-containing protein</fullName>
    </recommendedName>
</protein>
<dbReference type="InterPro" id="IPR001005">
    <property type="entry name" value="SANT/Myb"/>
</dbReference>
<dbReference type="Proteomes" id="UP000683925">
    <property type="component" value="Unassembled WGS sequence"/>
</dbReference>
<dbReference type="OMA" id="VIKNRYY"/>
<evidence type="ECO:0000313" key="2">
    <source>
        <dbReference type="EMBL" id="CAD8211215.1"/>
    </source>
</evidence>
<dbReference type="OrthoDB" id="306595at2759"/>
<name>A0A8S1YAW3_PAROT</name>
<dbReference type="AlphaFoldDB" id="A0A8S1YAW3"/>